<gene>
    <name evidence="1" type="ORF">CWB99_17600</name>
</gene>
<dbReference type="Gene3D" id="2.40.70.10">
    <property type="entry name" value="Acid Proteases"/>
    <property type="match status" value="2"/>
</dbReference>
<comment type="caution">
    <text evidence="1">The sequence shown here is derived from an EMBL/GenBank/DDBJ whole genome shotgun (WGS) entry which is preliminary data.</text>
</comment>
<dbReference type="CDD" id="cd05483">
    <property type="entry name" value="retropepsin_like_bacteria"/>
    <property type="match status" value="1"/>
</dbReference>
<organism evidence="1 2">
    <name type="scientific">Pseudoalteromonas rubra</name>
    <dbReference type="NCBI Taxonomy" id="43658"/>
    <lineage>
        <taxon>Bacteria</taxon>
        <taxon>Pseudomonadati</taxon>
        <taxon>Pseudomonadota</taxon>
        <taxon>Gammaproteobacteria</taxon>
        <taxon>Alteromonadales</taxon>
        <taxon>Pseudoalteromonadaceae</taxon>
        <taxon>Pseudoalteromonas</taxon>
    </lineage>
</organism>
<name>A0A5S3WJ42_9GAMM</name>
<dbReference type="OrthoDB" id="3521766at2"/>
<accession>A0A5S3WJ42</accession>
<evidence type="ECO:0000313" key="2">
    <source>
        <dbReference type="Proteomes" id="UP000310249"/>
    </source>
</evidence>
<evidence type="ECO:0000313" key="1">
    <source>
        <dbReference type="EMBL" id="TMP26778.1"/>
    </source>
</evidence>
<sequence length="284" mass="31722">MAHASITPWISFELENGHIKVPVTVAGIESTAILDTGAQGNAINRNFIDFHKLDLAHHGNIKIQGVHETERRKLYSNVDVNLFGIQTKLSGLAEFNMGNSQDSLLIGSGFFNQFVIQIDYPNSRMRMVTRDVIDVAKHENIRTQTHKGSGLPIVQTEIAGKKVWLLLDTGSTSGVVIGRRLAEGLDLIAPNDDQITSRGVNSQSTMRITRLEEFTFGPFVLSDVELIYPEEGQRILHLEQYEHTSSRIKGKKVRGIVGYDVLKHFLVTLDYARGHMHLSVPEQL</sequence>
<dbReference type="Pfam" id="PF13650">
    <property type="entry name" value="Asp_protease_2"/>
    <property type="match status" value="1"/>
</dbReference>
<reference evidence="2" key="2">
    <citation type="submission" date="2019-06" db="EMBL/GenBank/DDBJ databases">
        <title>Co-occurence of chitin degradation, pigmentation and bioactivity in marine Pseudoalteromonas.</title>
        <authorList>
            <person name="Sonnenschein E.C."/>
            <person name="Bech P.K."/>
        </authorList>
    </citation>
    <scope>NUCLEOTIDE SEQUENCE [LARGE SCALE GENOMIC DNA]</scope>
    <source>
        <strain evidence="2">S2676</strain>
    </source>
</reference>
<dbReference type="SUPFAM" id="SSF50630">
    <property type="entry name" value="Acid proteases"/>
    <property type="match status" value="2"/>
</dbReference>
<dbReference type="EMBL" id="PNCI01000042">
    <property type="protein sequence ID" value="TMP26778.1"/>
    <property type="molecule type" value="Genomic_DNA"/>
</dbReference>
<dbReference type="AlphaFoldDB" id="A0A5S3WJ42"/>
<proteinExistence type="predicted"/>
<dbReference type="InterPro" id="IPR021109">
    <property type="entry name" value="Peptidase_aspartic_dom_sf"/>
</dbReference>
<protein>
    <submittedName>
        <fullName evidence="1">Signal protein PDZ</fullName>
    </submittedName>
</protein>
<dbReference type="InterPro" id="IPR034122">
    <property type="entry name" value="Retropepsin-like_bacterial"/>
</dbReference>
<dbReference type="Proteomes" id="UP000310249">
    <property type="component" value="Unassembled WGS sequence"/>
</dbReference>
<reference evidence="1 2" key="1">
    <citation type="submission" date="2018-01" db="EMBL/GenBank/DDBJ databases">
        <authorList>
            <person name="Paulsen S."/>
            <person name="Gram L.K."/>
        </authorList>
    </citation>
    <scope>NUCLEOTIDE SEQUENCE [LARGE SCALE GENOMIC DNA]</scope>
    <source>
        <strain evidence="1 2">S2676</strain>
    </source>
</reference>